<evidence type="ECO:0000256" key="1">
    <source>
        <dbReference type="SAM" id="Phobius"/>
    </source>
</evidence>
<dbReference type="EMBL" id="QDAG01000005">
    <property type="protein sequence ID" value="KAE8128421.1"/>
    <property type="molecule type" value="Genomic_DNA"/>
</dbReference>
<dbReference type="AlphaFoldDB" id="A0A5N6S527"/>
<comment type="caution">
    <text evidence="2">The sequence shown here is derived from an EMBL/GenBank/DDBJ whole genome shotgun (WGS) entry which is preliminary data.</text>
</comment>
<feature type="transmembrane region" description="Helical" evidence="1">
    <location>
        <begin position="37"/>
        <end position="54"/>
    </location>
</feature>
<evidence type="ECO:0000313" key="3">
    <source>
        <dbReference type="Proteomes" id="UP000325415"/>
    </source>
</evidence>
<keyword evidence="1" id="KW-0472">Membrane</keyword>
<dbReference type="RefSeq" id="WP_152580776.1">
    <property type="nucleotide sequence ID" value="NZ_QDAG01000005.1"/>
</dbReference>
<keyword evidence="1" id="KW-0812">Transmembrane</keyword>
<keyword evidence="3" id="KW-1185">Reference proteome</keyword>
<protein>
    <submittedName>
        <fullName evidence="2">Uncharacterized protein</fullName>
    </submittedName>
</protein>
<accession>A0A5N6S527</accession>
<keyword evidence="1" id="KW-1133">Transmembrane helix</keyword>
<proteinExistence type="predicted"/>
<gene>
    <name evidence="2" type="ORF">DDE84_05930</name>
</gene>
<organism evidence="2 3">
    <name type="scientific">Bifidobacterium tibiigranuli</name>
    <dbReference type="NCBI Taxonomy" id="2172043"/>
    <lineage>
        <taxon>Bacteria</taxon>
        <taxon>Bacillati</taxon>
        <taxon>Actinomycetota</taxon>
        <taxon>Actinomycetes</taxon>
        <taxon>Bifidobacteriales</taxon>
        <taxon>Bifidobacteriaceae</taxon>
        <taxon>Bifidobacterium</taxon>
    </lineage>
</organism>
<dbReference type="GeneID" id="78127221"/>
<sequence length="258" mass="27370">MASKAKKKEADVWAEAVKKEPDPDKEFVKLVAGRTRWYRGVWIATLVGIAYLIMMTSNLPQPKPPIAPDFNPDGKQAAYQQVESWLAGTQPLGAHATIVSWDGSASVDVNDGKTPVKAIRHAMTVQGDDGRWWTVYSTIAAGAHPLGSPDAVPLSAQLNGDSGATSALQYGWDGTLGSYMPSSAATRLITQWANALYGDDSALLTTIVADPSPGAQYVALSLRGAKSVTVDTGAYLNRGKVARDKHSSSVAFSPQARG</sequence>
<reference evidence="2 3" key="1">
    <citation type="submission" date="2018-04" db="EMBL/GenBank/DDBJ databases">
        <authorList>
            <person name="Eckel V.P."/>
            <person name="Vogel R.F."/>
        </authorList>
    </citation>
    <scope>NUCLEOTIDE SEQUENCE [LARGE SCALE GENOMIC DNA]</scope>
    <source>
        <strain evidence="3">TMW 2.1764</strain>
    </source>
</reference>
<evidence type="ECO:0000313" key="2">
    <source>
        <dbReference type="EMBL" id="KAE8128421.1"/>
    </source>
</evidence>
<dbReference type="Proteomes" id="UP000325415">
    <property type="component" value="Unassembled WGS sequence"/>
</dbReference>
<name>A0A5N6S527_9BIFI</name>